<organism evidence="3 4">
    <name type="scientific">Circinella minor</name>
    <dbReference type="NCBI Taxonomy" id="1195481"/>
    <lineage>
        <taxon>Eukaryota</taxon>
        <taxon>Fungi</taxon>
        <taxon>Fungi incertae sedis</taxon>
        <taxon>Mucoromycota</taxon>
        <taxon>Mucoromycotina</taxon>
        <taxon>Mucoromycetes</taxon>
        <taxon>Mucorales</taxon>
        <taxon>Lichtheimiaceae</taxon>
        <taxon>Circinella</taxon>
    </lineage>
</organism>
<feature type="compositionally biased region" description="Polar residues" evidence="2">
    <location>
        <begin position="208"/>
        <end position="221"/>
    </location>
</feature>
<comment type="caution">
    <text evidence="3">The sequence shown here is derived from an EMBL/GenBank/DDBJ whole genome shotgun (WGS) entry which is preliminary data.</text>
</comment>
<evidence type="ECO:0000313" key="3">
    <source>
        <dbReference type="EMBL" id="KAG2210396.1"/>
    </source>
</evidence>
<dbReference type="OrthoDB" id="2276628at2759"/>
<dbReference type="SUPFAM" id="SSF47823">
    <property type="entry name" value="lambda integrase-like, N-terminal domain"/>
    <property type="match status" value="1"/>
</dbReference>
<accession>A0A8H7V510</accession>
<keyword evidence="4" id="KW-1185">Reference proteome</keyword>
<dbReference type="Gene3D" id="1.10.150.130">
    <property type="match status" value="1"/>
</dbReference>
<feature type="region of interest" description="Disordered" evidence="2">
    <location>
        <begin position="208"/>
        <end position="231"/>
    </location>
</feature>
<evidence type="ECO:0000256" key="1">
    <source>
        <dbReference type="ARBA" id="ARBA00023125"/>
    </source>
</evidence>
<proteinExistence type="predicted"/>
<name>A0A8H7V510_9FUNG</name>
<keyword evidence="1" id="KW-0238">DNA-binding</keyword>
<evidence type="ECO:0000313" key="4">
    <source>
        <dbReference type="Proteomes" id="UP000646827"/>
    </source>
</evidence>
<evidence type="ECO:0008006" key="5">
    <source>
        <dbReference type="Google" id="ProtNLM"/>
    </source>
</evidence>
<dbReference type="PANTHER" id="PTHR35617">
    <property type="entry name" value="PHAGE_INTEGRASE DOMAIN-CONTAINING PROTEIN"/>
    <property type="match status" value="1"/>
</dbReference>
<dbReference type="InterPro" id="IPR010998">
    <property type="entry name" value="Integrase_recombinase_N"/>
</dbReference>
<dbReference type="GO" id="GO:0003677">
    <property type="term" value="F:DNA binding"/>
    <property type="evidence" value="ECO:0007669"/>
    <property type="project" value="UniProtKB-KW"/>
</dbReference>
<gene>
    <name evidence="3" type="ORF">INT45_008667</name>
</gene>
<protein>
    <recommendedName>
        <fullName evidence="5">Integrase</fullName>
    </recommendedName>
</protein>
<sequence length="516" mass="60936">MTDDNVSREYTEEQLFALFEQWSIQYRPQPNEENEDEYHLPVEVSDILETTPTNQLKENFKKFKRGLRQYRHDEWTTGEEINKQFIQKLKKHPMDTMQVVNTIYKHSENTRTMARAATEMFEQLQYVQTTMPTINTVELAKILSECQEAAKRLAIHGWASARYQDNQAVKAIKVPYNVSLEYNKEEGTKRQAFSKEFVKEYNEVSHQNSLSRAAVSRQQGPDTRHGFRPRNRGGFQTYGRPFLRGRGRGRQGYTPPFDLTPYWPTQHWFPMARTAEGLKLEETEYLNESTRRSTRKTYDAAWKKWTSWYEQQEPKINPTNYQVITMLKFLMEHKEFSSQTLNGLRSAITSVWKVLYPSEIPLAKQDIIRSFFEAKRQQKIKIPTQQELMTWDTNVLWKSIKEKWLNTDILEIYELQKKALILITLATMARPGSDIGRLQKRDVLFEEQNEQVIGVTIHFRKPKENQVKSIRLGTIVDKNICPVRTLFVFIKRSEELRSGLEESHTLWLAYINQPKK</sequence>
<reference evidence="3 4" key="1">
    <citation type="submission" date="2020-12" db="EMBL/GenBank/DDBJ databases">
        <title>Metabolic potential, ecology and presence of endohyphal bacteria is reflected in genomic diversity of Mucoromycotina.</title>
        <authorList>
            <person name="Muszewska A."/>
            <person name="Okrasinska A."/>
            <person name="Steczkiewicz K."/>
            <person name="Drgas O."/>
            <person name="Orlowska M."/>
            <person name="Perlinska-Lenart U."/>
            <person name="Aleksandrzak-Piekarczyk T."/>
            <person name="Szatraj K."/>
            <person name="Zielenkiewicz U."/>
            <person name="Pilsyk S."/>
            <person name="Malc E."/>
            <person name="Mieczkowski P."/>
            <person name="Kruszewska J.S."/>
            <person name="Biernat P."/>
            <person name="Pawlowska J."/>
        </authorList>
    </citation>
    <scope>NUCLEOTIDE SEQUENCE [LARGE SCALE GENOMIC DNA]</scope>
    <source>
        <strain evidence="3 4">CBS 142.35</strain>
    </source>
</reference>
<dbReference type="EMBL" id="JAEPRB010000924">
    <property type="protein sequence ID" value="KAG2210396.1"/>
    <property type="molecule type" value="Genomic_DNA"/>
</dbReference>
<dbReference type="PANTHER" id="PTHR35617:SF3">
    <property type="entry name" value="CORE-BINDING (CB) DOMAIN-CONTAINING PROTEIN"/>
    <property type="match status" value="1"/>
</dbReference>
<dbReference type="AlphaFoldDB" id="A0A8H7V510"/>
<evidence type="ECO:0000256" key="2">
    <source>
        <dbReference type="SAM" id="MobiDB-lite"/>
    </source>
</evidence>
<dbReference type="Proteomes" id="UP000646827">
    <property type="component" value="Unassembled WGS sequence"/>
</dbReference>